<dbReference type="InterPro" id="IPR051313">
    <property type="entry name" value="Bact_iron-sidero_bind"/>
</dbReference>
<evidence type="ECO:0000256" key="4">
    <source>
        <dbReference type="ARBA" id="ARBA00022729"/>
    </source>
</evidence>
<proteinExistence type="inferred from homology"/>
<dbReference type="EMBL" id="JACHMF010000001">
    <property type="protein sequence ID" value="MBB4695503.1"/>
    <property type="molecule type" value="Genomic_DNA"/>
</dbReference>
<evidence type="ECO:0000256" key="1">
    <source>
        <dbReference type="ARBA" id="ARBA00004196"/>
    </source>
</evidence>
<dbReference type="AlphaFoldDB" id="A0A7W7CVP7"/>
<dbReference type="Proteomes" id="UP000542742">
    <property type="component" value="Unassembled WGS sequence"/>
</dbReference>
<dbReference type="PANTHER" id="PTHR30532">
    <property type="entry name" value="IRON III DICITRATE-BINDING PERIPLASMIC PROTEIN"/>
    <property type="match status" value="1"/>
</dbReference>
<dbReference type="InterPro" id="IPR002491">
    <property type="entry name" value="ABC_transptr_periplasmic_BD"/>
</dbReference>
<comment type="subcellular location">
    <subcellularLocation>
        <location evidence="1">Cell envelope</location>
    </subcellularLocation>
</comment>
<evidence type="ECO:0000313" key="7">
    <source>
        <dbReference type="EMBL" id="MBB4695503.1"/>
    </source>
</evidence>
<comment type="similarity">
    <text evidence="2">Belongs to the bacterial solute-binding protein 8 family.</text>
</comment>
<organism evidence="7 8">
    <name type="scientific">Paractinoplanes abujensis</name>
    <dbReference type="NCBI Taxonomy" id="882441"/>
    <lineage>
        <taxon>Bacteria</taxon>
        <taxon>Bacillati</taxon>
        <taxon>Actinomycetota</taxon>
        <taxon>Actinomycetes</taxon>
        <taxon>Micromonosporales</taxon>
        <taxon>Micromonosporaceae</taxon>
        <taxon>Paractinoplanes</taxon>
    </lineage>
</organism>
<feature type="signal peptide" evidence="5">
    <location>
        <begin position="1"/>
        <end position="18"/>
    </location>
</feature>
<dbReference type="PROSITE" id="PS50983">
    <property type="entry name" value="FE_B12_PBP"/>
    <property type="match status" value="1"/>
</dbReference>
<accession>A0A7W7CVP7</accession>
<keyword evidence="8" id="KW-1185">Reference proteome</keyword>
<feature type="chain" id="PRO_5038885482" evidence="5">
    <location>
        <begin position="19"/>
        <end position="336"/>
    </location>
</feature>
<dbReference type="PROSITE" id="PS51257">
    <property type="entry name" value="PROKAR_LIPOPROTEIN"/>
    <property type="match status" value="1"/>
</dbReference>
<comment type="caution">
    <text evidence="7">The sequence shown here is derived from an EMBL/GenBank/DDBJ whole genome shotgun (WGS) entry which is preliminary data.</text>
</comment>
<evidence type="ECO:0000313" key="8">
    <source>
        <dbReference type="Proteomes" id="UP000542742"/>
    </source>
</evidence>
<evidence type="ECO:0000256" key="2">
    <source>
        <dbReference type="ARBA" id="ARBA00008814"/>
    </source>
</evidence>
<dbReference type="GO" id="GO:0030288">
    <property type="term" value="C:outer membrane-bounded periplasmic space"/>
    <property type="evidence" value="ECO:0007669"/>
    <property type="project" value="TreeGrafter"/>
</dbReference>
<dbReference type="RefSeq" id="WP_184953838.1">
    <property type="nucleotide sequence ID" value="NZ_BOMC01000067.1"/>
</dbReference>
<evidence type="ECO:0000256" key="5">
    <source>
        <dbReference type="SAM" id="SignalP"/>
    </source>
</evidence>
<keyword evidence="4 5" id="KW-0732">Signal</keyword>
<dbReference type="Pfam" id="PF01497">
    <property type="entry name" value="Peripla_BP_2"/>
    <property type="match status" value="1"/>
</dbReference>
<evidence type="ECO:0000259" key="6">
    <source>
        <dbReference type="PROSITE" id="PS50983"/>
    </source>
</evidence>
<protein>
    <submittedName>
        <fullName evidence="7">Iron complex transport system substrate-binding protein</fullName>
    </submittedName>
</protein>
<dbReference type="GO" id="GO:1901678">
    <property type="term" value="P:iron coordination entity transport"/>
    <property type="evidence" value="ECO:0007669"/>
    <property type="project" value="UniProtKB-ARBA"/>
</dbReference>
<dbReference type="PANTHER" id="PTHR30532:SF24">
    <property type="entry name" value="FERRIC ENTEROBACTIN-BINDING PERIPLASMIC PROTEIN FEPB"/>
    <property type="match status" value="1"/>
</dbReference>
<evidence type="ECO:0000256" key="3">
    <source>
        <dbReference type="ARBA" id="ARBA00022448"/>
    </source>
</evidence>
<feature type="domain" description="Fe/B12 periplasmic-binding" evidence="6">
    <location>
        <begin position="67"/>
        <end position="335"/>
    </location>
</feature>
<sequence>MRLPFSRAGRLLPVAVLSAVVALTGCSTTGTEDDNAAPEAGSSAASAFPVTIATAFGDVTVSKQPERVVALGWSDADVALSLGVQPVGASDWLAFGGDGQGPWNAGKYTTAPEILGTLELDMEKVAALKPDLILDTRGSGDKARHDSLAKLGVPVVDVPKGGEMYLTTWEQQLDMIGKALGKQTEAARLKTDLDAKFTAAAAANPGFKDKTVAAVARTGDGWGAYVTGDGRVDFLTKLGFQNAPAIEALKKDSFYITLSNEQLDLANADVTVVFLIQATLDQVKGDKLFQAVPSVKAGHVAYMDDKDISNAFSSSSVAGLSYAVDKVTPLLAAAAG</sequence>
<name>A0A7W7CVP7_9ACTN</name>
<dbReference type="SUPFAM" id="SSF53807">
    <property type="entry name" value="Helical backbone' metal receptor"/>
    <property type="match status" value="1"/>
</dbReference>
<reference evidence="7 8" key="1">
    <citation type="submission" date="2020-08" db="EMBL/GenBank/DDBJ databases">
        <title>Sequencing the genomes of 1000 actinobacteria strains.</title>
        <authorList>
            <person name="Klenk H.-P."/>
        </authorList>
    </citation>
    <scope>NUCLEOTIDE SEQUENCE [LARGE SCALE GENOMIC DNA]</scope>
    <source>
        <strain evidence="7 8">DSM 45518</strain>
    </source>
</reference>
<gene>
    <name evidence="7" type="ORF">BKA14_005651</name>
</gene>
<keyword evidence="3" id="KW-0813">Transport</keyword>
<dbReference type="CDD" id="cd01146">
    <property type="entry name" value="FhuD"/>
    <property type="match status" value="1"/>
</dbReference>
<dbReference type="Gene3D" id="3.40.50.1980">
    <property type="entry name" value="Nitrogenase molybdenum iron protein domain"/>
    <property type="match status" value="2"/>
</dbReference>